<accession>L2G6Z4</accession>
<name>L2G6Z4_COLFN</name>
<evidence type="ECO:0000256" key="1">
    <source>
        <dbReference type="SAM" id="SignalP"/>
    </source>
</evidence>
<reference evidence="2" key="1">
    <citation type="submission" date="2012-08" db="EMBL/GenBank/DDBJ databases">
        <title>Genome analysis of Colletotrichum orbiculare and Colletotrichum fructicola.</title>
        <authorList>
            <person name="Gan P.H.P."/>
            <person name="Ikeda K."/>
            <person name="Irieda H."/>
            <person name="Narusaka M."/>
            <person name="O'Connell R.J."/>
            <person name="Narusaka Y."/>
            <person name="Takano Y."/>
            <person name="Kubo Y."/>
            <person name="Shirasu K."/>
        </authorList>
    </citation>
    <scope>NUCLEOTIDE SEQUENCE</scope>
    <source>
        <strain evidence="2">Nara gc5</strain>
    </source>
</reference>
<sequence length="130" mass="13997">MKASAIFTAITFLAAGVIAAPSAEGDALIKRADTCFDCQFNSFVSGRCKGACTGAEEAWGNGGQNCKHCIALRPPPATRPAPLLATLARYSWRKPIGDEWLRVKQEMGKGTADSWSIFGTLKHLEIPKEQ</sequence>
<dbReference type="HOGENOM" id="CLU_1938012_0_0_1"/>
<organism evidence="2">
    <name type="scientific">Colletotrichum fructicola (strain Nara gc5)</name>
    <name type="common">Anthracnose fungus</name>
    <name type="synonym">Colletotrichum gloeosporioides (strain Nara gc5)</name>
    <dbReference type="NCBI Taxonomy" id="1213859"/>
    <lineage>
        <taxon>Eukaryota</taxon>
        <taxon>Fungi</taxon>
        <taxon>Dikarya</taxon>
        <taxon>Ascomycota</taxon>
        <taxon>Pezizomycotina</taxon>
        <taxon>Sordariomycetes</taxon>
        <taxon>Hypocreomycetidae</taxon>
        <taxon>Glomerellales</taxon>
        <taxon>Glomerellaceae</taxon>
        <taxon>Colletotrichum</taxon>
        <taxon>Colletotrichum gloeosporioides species complex</taxon>
    </lineage>
</organism>
<keyword evidence="1" id="KW-0732">Signal</keyword>
<evidence type="ECO:0000313" key="2">
    <source>
        <dbReference type="EMBL" id="ELA34424.1"/>
    </source>
</evidence>
<protein>
    <submittedName>
        <fullName evidence="2">Uncharacterized protein</fullName>
    </submittedName>
</protein>
<dbReference type="AlphaFoldDB" id="L2G6Z4"/>
<dbReference type="EMBL" id="KB020619">
    <property type="protein sequence ID" value="ELA34424.1"/>
    <property type="molecule type" value="Genomic_DNA"/>
</dbReference>
<feature type="chain" id="PRO_5003959766" evidence="1">
    <location>
        <begin position="20"/>
        <end position="130"/>
    </location>
</feature>
<gene>
    <name evidence="2" type="ORF">CGGC5_5721</name>
</gene>
<feature type="signal peptide" evidence="1">
    <location>
        <begin position="1"/>
        <end position="19"/>
    </location>
</feature>
<proteinExistence type="predicted"/>